<dbReference type="PROSITE" id="PS50893">
    <property type="entry name" value="ABC_TRANSPORTER_2"/>
    <property type="match status" value="1"/>
</dbReference>
<dbReference type="PANTHER" id="PTHR42711:SF4">
    <property type="entry name" value="ABC TRANSPORTER RELATED"/>
    <property type="match status" value="1"/>
</dbReference>
<evidence type="ECO:0000313" key="8">
    <source>
        <dbReference type="Proteomes" id="UP000613840"/>
    </source>
</evidence>
<keyword evidence="3" id="KW-0547">Nucleotide-binding</keyword>
<dbReference type="GO" id="GO:0016887">
    <property type="term" value="F:ATP hydrolysis activity"/>
    <property type="evidence" value="ECO:0007669"/>
    <property type="project" value="InterPro"/>
</dbReference>
<name>A0A917S4Q7_9ACTN</name>
<reference evidence="7" key="2">
    <citation type="submission" date="2020-09" db="EMBL/GenBank/DDBJ databases">
        <authorList>
            <person name="Sun Q."/>
            <person name="Zhou Y."/>
        </authorList>
    </citation>
    <scope>NUCLEOTIDE SEQUENCE</scope>
    <source>
        <strain evidence="7">CGMCC 4.7306</strain>
    </source>
</reference>
<feature type="domain" description="ABC transporter" evidence="6">
    <location>
        <begin position="26"/>
        <end position="259"/>
    </location>
</feature>
<dbReference type="SUPFAM" id="SSF52540">
    <property type="entry name" value="P-loop containing nucleoside triphosphate hydrolases"/>
    <property type="match status" value="1"/>
</dbReference>
<dbReference type="EMBL" id="BMMZ01000002">
    <property type="protein sequence ID" value="GGL55313.1"/>
    <property type="molecule type" value="Genomic_DNA"/>
</dbReference>
<evidence type="ECO:0000256" key="5">
    <source>
        <dbReference type="ARBA" id="ARBA00023251"/>
    </source>
</evidence>
<proteinExistence type="predicted"/>
<gene>
    <name evidence="7" type="ORF">GCM10011575_12150</name>
</gene>
<comment type="caution">
    <text evidence="7">The sequence shown here is derived from an EMBL/GenBank/DDBJ whole genome shotgun (WGS) entry which is preliminary data.</text>
</comment>
<evidence type="ECO:0000256" key="2">
    <source>
        <dbReference type="ARBA" id="ARBA00022448"/>
    </source>
</evidence>
<keyword evidence="8" id="KW-1185">Reference proteome</keyword>
<evidence type="ECO:0000256" key="1">
    <source>
        <dbReference type="ARBA" id="ARBA00004202"/>
    </source>
</evidence>
<dbReference type="Gene3D" id="3.40.50.300">
    <property type="entry name" value="P-loop containing nucleotide triphosphate hydrolases"/>
    <property type="match status" value="1"/>
</dbReference>
<dbReference type="InterPro" id="IPR003593">
    <property type="entry name" value="AAA+_ATPase"/>
</dbReference>
<dbReference type="GO" id="GO:0005524">
    <property type="term" value="F:ATP binding"/>
    <property type="evidence" value="ECO:0007669"/>
    <property type="project" value="UniProtKB-KW"/>
</dbReference>
<evidence type="ECO:0000259" key="6">
    <source>
        <dbReference type="PROSITE" id="PS50893"/>
    </source>
</evidence>
<dbReference type="SMART" id="SM00382">
    <property type="entry name" value="AAA"/>
    <property type="match status" value="1"/>
</dbReference>
<dbReference type="InterPro" id="IPR027417">
    <property type="entry name" value="P-loop_NTPase"/>
</dbReference>
<dbReference type="PANTHER" id="PTHR42711">
    <property type="entry name" value="ABC TRANSPORTER ATP-BINDING PROTEIN"/>
    <property type="match status" value="1"/>
</dbReference>
<dbReference type="GO" id="GO:0046677">
    <property type="term" value="P:response to antibiotic"/>
    <property type="evidence" value="ECO:0007669"/>
    <property type="project" value="UniProtKB-KW"/>
</dbReference>
<dbReference type="Proteomes" id="UP000613840">
    <property type="component" value="Unassembled WGS sequence"/>
</dbReference>
<evidence type="ECO:0000256" key="4">
    <source>
        <dbReference type="ARBA" id="ARBA00022840"/>
    </source>
</evidence>
<evidence type="ECO:0000256" key="3">
    <source>
        <dbReference type="ARBA" id="ARBA00022741"/>
    </source>
</evidence>
<reference evidence="7" key="1">
    <citation type="journal article" date="2014" name="Int. J. Syst. Evol. Microbiol.">
        <title>Complete genome sequence of Corynebacterium casei LMG S-19264T (=DSM 44701T), isolated from a smear-ripened cheese.</title>
        <authorList>
            <consortium name="US DOE Joint Genome Institute (JGI-PGF)"/>
            <person name="Walter F."/>
            <person name="Albersmeier A."/>
            <person name="Kalinowski J."/>
            <person name="Ruckert C."/>
        </authorList>
    </citation>
    <scope>NUCLEOTIDE SEQUENCE</scope>
    <source>
        <strain evidence="7">CGMCC 4.7306</strain>
    </source>
</reference>
<dbReference type="AlphaFoldDB" id="A0A917S4Q7"/>
<comment type="subcellular location">
    <subcellularLocation>
        <location evidence="1">Cell membrane</location>
        <topology evidence="1">Peripheral membrane protein</topology>
    </subcellularLocation>
</comment>
<sequence>MSGAAVQVEQLQKTYVVPERDAGIKAAMMSLVRRRTRSVAAVREISFAVEAGEVVGFLGPNGAGKTTTLKMLAGLLHPTSGRAEVLGYTPWRRDRDYLGRMALIMGQRSQLQWDIPVVDSYRLNKAVFQIGDADFAARLGELTDLLELGELLRKPARNLSLGERMKCEFAGSLLHRPQVLFLDEPTIGLDVAMQRRIRSFVAEYNRRTGAVVMLTSHYMADVEALCKRVIVIHHGTLLFDGPLTELVRTVAPDKTITVELSEPNTASRAELATLLGGRVAEAPIEETDTGWRVKVPAADTPAVAARLLTGLPVTDVTIEDEPIEAVIEKVFAVPAHDEAHGRASDEAEVRR</sequence>
<organism evidence="7 8">
    <name type="scientific">Microlunatus endophyticus</name>
    <dbReference type="NCBI Taxonomy" id="1716077"/>
    <lineage>
        <taxon>Bacteria</taxon>
        <taxon>Bacillati</taxon>
        <taxon>Actinomycetota</taxon>
        <taxon>Actinomycetes</taxon>
        <taxon>Propionibacteriales</taxon>
        <taxon>Propionibacteriaceae</taxon>
        <taxon>Microlunatus</taxon>
    </lineage>
</organism>
<dbReference type="Pfam" id="PF00005">
    <property type="entry name" value="ABC_tran"/>
    <property type="match status" value="1"/>
</dbReference>
<keyword evidence="2" id="KW-0813">Transport</keyword>
<accession>A0A917S4Q7</accession>
<evidence type="ECO:0000313" key="7">
    <source>
        <dbReference type="EMBL" id="GGL55313.1"/>
    </source>
</evidence>
<keyword evidence="5" id="KW-0046">Antibiotic resistance</keyword>
<dbReference type="RefSeq" id="WP_188894258.1">
    <property type="nucleotide sequence ID" value="NZ_BMMZ01000002.1"/>
</dbReference>
<dbReference type="GO" id="GO:0005886">
    <property type="term" value="C:plasma membrane"/>
    <property type="evidence" value="ECO:0007669"/>
    <property type="project" value="UniProtKB-SubCell"/>
</dbReference>
<keyword evidence="4" id="KW-0067">ATP-binding</keyword>
<protein>
    <submittedName>
        <fullName evidence="7">ABC transporter</fullName>
    </submittedName>
</protein>
<dbReference type="InterPro" id="IPR003439">
    <property type="entry name" value="ABC_transporter-like_ATP-bd"/>
</dbReference>
<dbReference type="InterPro" id="IPR050763">
    <property type="entry name" value="ABC_transporter_ATP-binding"/>
</dbReference>